<evidence type="ECO:0000313" key="3">
    <source>
        <dbReference type="Proteomes" id="UP000000304"/>
    </source>
</evidence>
<dbReference type="AlphaFoldDB" id="B4QD67"/>
<name>B4QD67_DROSI</name>
<organism evidence="2 3">
    <name type="scientific">Drosophila simulans</name>
    <name type="common">Fruit fly</name>
    <dbReference type="NCBI Taxonomy" id="7240"/>
    <lineage>
        <taxon>Eukaryota</taxon>
        <taxon>Metazoa</taxon>
        <taxon>Ecdysozoa</taxon>
        <taxon>Arthropoda</taxon>
        <taxon>Hexapoda</taxon>
        <taxon>Insecta</taxon>
        <taxon>Pterygota</taxon>
        <taxon>Neoptera</taxon>
        <taxon>Endopterygota</taxon>
        <taxon>Diptera</taxon>
        <taxon>Brachycera</taxon>
        <taxon>Muscomorpha</taxon>
        <taxon>Ephydroidea</taxon>
        <taxon>Drosophilidae</taxon>
        <taxon>Drosophila</taxon>
        <taxon>Sophophora</taxon>
    </lineage>
</organism>
<feature type="chain" id="PRO_5002820080" evidence="1">
    <location>
        <begin position="21"/>
        <end position="246"/>
    </location>
</feature>
<dbReference type="GO" id="GO:0042628">
    <property type="term" value="P:mating plug formation"/>
    <property type="evidence" value="ECO:0007669"/>
    <property type="project" value="EnsemblMetazoa"/>
</dbReference>
<keyword evidence="1" id="KW-0732">Signal</keyword>
<dbReference type="Proteomes" id="UP000000304">
    <property type="component" value="Chromosome 2R"/>
</dbReference>
<dbReference type="OrthoDB" id="7872944at2759"/>
<evidence type="ECO:0000313" key="2">
    <source>
        <dbReference type="EMBL" id="EDX08663.1"/>
    </source>
</evidence>
<keyword evidence="3" id="KW-1185">Reference proteome</keyword>
<feature type="signal peptide" evidence="1">
    <location>
        <begin position="1"/>
        <end position="20"/>
    </location>
</feature>
<gene>
    <name evidence="2" type="primary">Dsim\GD24894</name>
    <name evidence="2" type="ORF">Dsim_GD24894</name>
</gene>
<dbReference type="EMBL" id="CM000362">
    <property type="protein sequence ID" value="EDX08663.1"/>
    <property type="molecule type" value="Genomic_DNA"/>
</dbReference>
<accession>B4QD67</accession>
<protein>
    <submittedName>
        <fullName evidence="2">GD24894</fullName>
    </submittedName>
</protein>
<dbReference type="GO" id="GO:0005576">
    <property type="term" value="C:extracellular region"/>
    <property type="evidence" value="ECO:0007669"/>
    <property type="project" value="EnsemblMetazoa"/>
</dbReference>
<dbReference type="STRING" id="7240.B4QD67"/>
<dbReference type="HOGENOM" id="CLU_1130116_0_0_1"/>
<proteinExistence type="predicted"/>
<sequence>MVRQLILVLSLILFCGSSHAVVSELARQSESAIQGLADIKMAPLRYLDVLFGGNPGGLRGLDGGNSASLSTAATLQAAKVASILARANILAGGDVSSSGYSKISAGVLMGLIGHHGHQLILHQVDFSLVDLPLVDLPLVDLSLVDLLLVNLPLVDLPLVDLSLVDLPLLDLSLVDLPLVDLPLVVLPLVDIPLVDLPLMHLSMVDLHLHQADHVDHGYFHGYTYLGLTFQEDLSLAKTVRKVQVVC</sequence>
<evidence type="ECO:0000256" key="1">
    <source>
        <dbReference type="SAM" id="SignalP"/>
    </source>
</evidence>
<reference evidence="2 3" key="1">
    <citation type="journal article" date="2007" name="Nature">
        <title>Evolution of genes and genomes on the Drosophila phylogeny.</title>
        <authorList>
            <consortium name="Drosophila 12 Genomes Consortium"/>
            <person name="Clark A.G."/>
            <person name="Eisen M.B."/>
            <person name="Smith D.R."/>
            <person name="Bergman C.M."/>
            <person name="Oliver B."/>
            <person name="Markow T.A."/>
            <person name="Kaufman T.C."/>
            <person name="Kellis M."/>
            <person name="Gelbart W."/>
            <person name="Iyer V.N."/>
            <person name="Pollard D.A."/>
            <person name="Sackton T.B."/>
            <person name="Larracuente A.M."/>
            <person name="Singh N.D."/>
            <person name="Abad J.P."/>
            <person name="Abt D.N."/>
            <person name="Adryan B."/>
            <person name="Aguade M."/>
            <person name="Akashi H."/>
            <person name="Anderson W.W."/>
            <person name="Aquadro C.F."/>
            <person name="Ardell D.H."/>
            <person name="Arguello R."/>
            <person name="Artieri C.G."/>
            <person name="Barbash D.A."/>
            <person name="Barker D."/>
            <person name="Barsanti P."/>
            <person name="Batterham P."/>
            <person name="Batzoglou S."/>
            <person name="Begun D."/>
            <person name="Bhutkar A."/>
            <person name="Blanco E."/>
            <person name="Bosak S.A."/>
            <person name="Bradley R.K."/>
            <person name="Brand A.D."/>
            <person name="Brent M.R."/>
            <person name="Brooks A.N."/>
            <person name="Brown R.H."/>
            <person name="Butlin R.K."/>
            <person name="Caggese C."/>
            <person name="Calvi B.R."/>
            <person name="Bernardo de Carvalho A."/>
            <person name="Caspi A."/>
            <person name="Castrezana S."/>
            <person name="Celniker S.E."/>
            <person name="Chang J.L."/>
            <person name="Chapple C."/>
            <person name="Chatterji S."/>
            <person name="Chinwalla A."/>
            <person name="Civetta A."/>
            <person name="Clifton S.W."/>
            <person name="Comeron J.M."/>
            <person name="Costello J.C."/>
            <person name="Coyne J.A."/>
            <person name="Daub J."/>
            <person name="David R.G."/>
            <person name="Delcher A.L."/>
            <person name="Delehaunty K."/>
            <person name="Do C.B."/>
            <person name="Ebling H."/>
            <person name="Edwards K."/>
            <person name="Eickbush T."/>
            <person name="Evans J.D."/>
            <person name="Filipski A."/>
            <person name="Findeiss S."/>
            <person name="Freyhult E."/>
            <person name="Fulton L."/>
            <person name="Fulton R."/>
            <person name="Garcia A.C."/>
            <person name="Gardiner A."/>
            <person name="Garfield D.A."/>
            <person name="Garvin B.E."/>
            <person name="Gibson G."/>
            <person name="Gilbert D."/>
            <person name="Gnerre S."/>
            <person name="Godfrey J."/>
            <person name="Good R."/>
            <person name="Gotea V."/>
            <person name="Gravely B."/>
            <person name="Greenberg A.J."/>
            <person name="Griffiths-Jones S."/>
            <person name="Gross S."/>
            <person name="Guigo R."/>
            <person name="Gustafson E.A."/>
            <person name="Haerty W."/>
            <person name="Hahn M.W."/>
            <person name="Halligan D.L."/>
            <person name="Halpern A.L."/>
            <person name="Halter G.M."/>
            <person name="Han M.V."/>
            <person name="Heger A."/>
            <person name="Hillier L."/>
            <person name="Hinrichs A.S."/>
            <person name="Holmes I."/>
            <person name="Hoskins R.A."/>
            <person name="Hubisz M.J."/>
            <person name="Hultmark D."/>
            <person name="Huntley M.A."/>
            <person name="Jaffe D.B."/>
            <person name="Jagadeeshan S."/>
            <person name="Jeck W.R."/>
            <person name="Johnson J."/>
            <person name="Jones C.D."/>
            <person name="Jordan W.C."/>
            <person name="Karpen G.H."/>
            <person name="Kataoka E."/>
            <person name="Keightley P.D."/>
            <person name="Kheradpour P."/>
            <person name="Kirkness E.F."/>
            <person name="Koerich L.B."/>
            <person name="Kristiansen K."/>
            <person name="Kudrna D."/>
            <person name="Kulathinal R.J."/>
            <person name="Kumar S."/>
            <person name="Kwok R."/>
            <person name="Lander E."/>
            <person name="Langley C.H."/>
            <person name="Lapoint R."/>
            <person name="Lazzaro B.P."/>
            <person name="Lee S.J."/>
            <person name="Levesque L."/>
            <person name="Li R."/>
            <person name="Lin C.F."/>
            <person name="Lin M.F."/>
            <person name="Lindblad-Toh K."/>
            <person name="Llopart A."/>
            <person name="Long M."/>
            <person name="Low L."/>
            <person name="Lozovsky E."/>
            <person name="Lu J."/>
            <person name="Luo M."/>
            <person name="Machado C.A."/>
            <person name="Makalowski W."/>
            <person name="Marzo M."/>
            <person name="Matsuda M."/>
            <person name="Matzkin L."/>
            <person name="McAllister B."/>
            <person name="McBride C.S."/>
            <person name="McKernan B."/>
            <person name="McKernan K."/>
            <person name="Mendez-Lago M."/>
            <person name="Minx P."/>
            <person name="Mollenhauer M.U."/>
            <person name="Montooth K."/>
            <person name="Mount S.M."/>
            <person name="Mu X."/>
            <person name="Myers E."/>
            <person name="Negre B."/>
            <person name="Newfeld S."/>
            <person name="Nielsen R."/>
            <person name="Noor M.A."/>
            <person name="O'Grady P."/>
            <person name="Pachter L."/>
            <person name="Papaceit M."/>
            <person name="Parisi M.J."/>
            <person name="Parisi M."/>
            <person name="Parts L."/>
            <person name="Pedersen J.S."/>
            <person name="Pesole G."/>
            <person name="Phillippy A.M."/>
            <person name="Ponting C.P."/>
            <person name="Pop M."/>
            <person name="Porcelli D."/>
            <person name="Powell J.R."/>
            <person name="Prohaska S."/>
            <person name="Pruitt K."/>
            <person name="Puig M."/>
            <person name="Quesneville H."/>
            <person name="Ram K.R."/>
            <person name="Rand D."/>
            <person name="Rasmussen M.D."/>
            <person name="Reed L.K."/>
            <person name="Reenan R."/>
            <person name="Reily A."/>
            <person name="Remington K.A."/>
            <person name="Rieger T.T."/>
            <person name="Ritchie M.G."/>
            <person name="Robin C."/>
            <person name="Rogers Y.H."/>
            <person name="Rohde C."/>
            <person name="Rozas J."/>
            <person name="Rubenfield M.J."/>
            <person name="Ruiz A."/>
            <person name="Russo S."/>
            <person name="Salzberg S.L."/>
            <person name="Sanchez-Gracia A."/>
            <person name="Saranga D.J."/>
            <person name="Sato H."/>
            <person name="Schaeffer S.W."/>
            <person name="Schatz M.C."/>
            <person name="Schlenke T."/>
            <person name="Schwartz R."/>
            <person name="Segarra C."/>
            <person name="Singh R.S."/>
            <person name="Sirot L."/>
            <person name="Sirota M."/>
            <person name="Sisneros N.B."/>
            <person name="Smith C.D."/>
            <person name="Smith T.F."/>
            <person name="Spieth J."/>
            <person name="Stage D.E."/>
            <person name="Stark A."/>
            <person name="Stephan W."/>
            <person name="Strausberg R.L."/>
            <person name="Strempel S."/>
            <person name="Sturgill D."/>
            <person name="Sutton G."/>
            <person name="Sutton G.G."/>
            <person name="Tao W."/>
            <person name="Teichmann S."/>
            <person name="Tobari Y.N."/>
            <person name="Tomimura Y."/>
            <person name="Tsolas J.M."/>
            <person name="Valente V.L."/>
            <person name="Venter E."/>
            <person name="Venter J.C."/>
            <person name="Vicario S."/>
            <person name="Vieira F.G."/>
            <person name="Vilella A.J."/>
            <person name="Villasante A."/>
            <person name="Walenz B."/>
            <person name="Wang J."/>
            <person name="Wasserman M."/>
            <person name="Watts T."/>
            <person name="Wilson D."/>
            <person name="Wilson R.K."/>
            <person name="Wing R.A."/>
            <person name="Wolfner M.F."/>
            <person name="Wong A."/>
            <person name="Wong G.K."/>
            <person name="Wu C.I."/>
            <person name="Wu G."/>
            <person name="Yamamoto D."/>
            <person name="Yang H.P."/>
            <person name="Yang S.P."/>
            <person name="Yorke J.A."/>
            <person name="Yoshida K."/>
            <person name="Zdobnov E."/>
            <person name="Zhang P."/>
            <person name="Zhang Y."/>
            <person name="Zimin A.V."/>
            <person name="Baldwin J."/>
            <person name="Abdouelleil A."/>
            <person name="Abdulkadir J."/>
            <person name="Abebe A."/>
            <person name="Abera B."/>
            <person name="Abreu J."/>
            <person name="Acer S.C."/>
            <person name="Aftuck L."/>
            <person name="Alexander A."/>
            <person name="An P."/>
            <person name="Anderson E."/>
            <person name="Anderson S."/>
            <person name="Arachi H."/>
            <person name="Azer M."/>
            <person name="Bachantsang P."/>
            <person name="Barry A."/>
            <person name="Bayul T."/>
            <person name="Berlin A."/>
            <person name="Bessette D."/>
            <person name="Bloom T."/>
            <person name="Blye J."/>
            <person name="Boguslavskiy L."/>
            <person name="Bonnet C."/>
            <person name="Boukhgalter B."/>
            <person name="Bourzgui I."/>
            <person name="Brown A."/>
            <person name="Cahill P."/>
            <person name="Channer S."/>
            <person name="Cheshatsang Y."/>
            <person name="Chuda L."/>
            <person name="Citroen M."/>
            <person name="Collymore A."/>
            <person name="Cooke P."/>
            <person name="Costello M."/>
            <person name="D'Aco K."/>
            <person name="Daza R."/>
            <person name="De Haan G."/>
            <person name="DeGray S."/>
            <person name="DeMaso C."/>
            <person name="Dhargay N."/>
            <person name="Dooley K."/>
            <person name="Dooley E."/>
            <person name="Doricent M."/>
            <person name="Dorje P."/>
            <person name="Dorjee K."/>
            <person name="Dupes A."/>
            <person name="Elong R."/>
            <person name="Falk J."/>
            <person name="Farina A."/>
            <person name="Faro S."/>
            <person name="Ferguson D."/>
            <person name="Fisher S."/>
            <person name="Foley C.D."/>
            <person name="Franke A."/>
            <person name="Friedrich D."/>
            <person name="Gadbois L."/>
            <person name="Gearin G."/>
            <person name="Gearin C.R."/>
            <person name="Giannoukos G."/>
            <person name="Goode T."/>
            <person name="Graham J."/>
            <person name="Grandbois E."/>
            <person name="Grewal S."/>
            <person name="Gyaltsen K."/>
            <person name="Hafez N."/>
            <person name="Hagos B."/>
            <person name="Hall J."/>
            <person name="Henson C."/>
            <person name="Hollinger A."/>
            <person name="Honan T."/>
            <person name="Huard M.D."/>
            <person name="Hughes L."/>
            <person name="Hurhula B."/>
            <person name="Husby M.E."/>
            <person name="Kamat A."/>
            <person name="Kanga B."/>
            <person name="Kashin S."/>
            <person name="Khazanovich D."/>
            <person name="Kisner P."/>
            <person name="Lance K."/>
            <person name="Lara M."/>
            <person name="Lee W."/>
            <person name="Lennon N."/>
            <person name="Letendre F."/>
            <person name="LeVine R."/>
            <person name="Lipovsky A."/>
            <person name="Liu X."/>
            <person name="Liu J."/>
            <person name="Liu S."/>
            <person name="Lokyitsang T."/>
            <person name="Lokyitsang Y."/>
            <person name="Lubonja R."/>
            <person name="Lui A."/>
            <person name="MacDonald P."/>
            <person name="Magnisalis V."/>
            <person name="Maru K."/>
            <person name="Matthews C."/>
            <person name="McCusker W."/>
            <person name="McDonough S."/>
            <person name="Mehta T."/>
            <person name="Meldrim J."/>
            <person name="Meneus L."/>
            <person name="Mihai O."/>
            <person name="Mihalev A."/>
            <person name="Mihova T."/>
            <person name="Mittelman R."/>
            <person name="Mlenga V."/>
            <person name="Montmayeur A."/>
            <person name="Mulrain L."/>
            <person name="Navidi A."/>
            <person name="Naylor J."/>
            <person name="Negash T."/>
            <person name="Nguyen T."/>
            <person name="Nguyen N."/>
            <person name="Nicol R."/>
            <person name="Norbu C."/>
            <person name="Norbu N."/>
            <person name="Novod N."/>
            <person name="O'Neill B."/>
            <person name="Osman S."/>
            <person name="Markiewicz E."/>
            <person name="Oyono O.L."/>
            <person name="Patti C."/>
            <person name="Phunkhang P."/>
            <person name="Pierre F."/>
            <person name="Priest M."/>
            <person name="Raghuraman S."/>
            <person name="Rege F."/>
            <person name="Reyes R."/>
            <person name="Rise C."/>
            <person name="Rogov P."/>
            <person name="Ross K."/>
            <person name="Ryan E."/>
            <person name="Settipalli S."/>
            <person name="Shea T."/>
            <person name="Sherpa N."/>
            <person name="Shi L."/>
            <person name="Shih D."/>
            <person name="Sparrow T."/>
            <person name="Spaulding J."/>
            <person name="Stalker J."/>
            <person name="Stange-Thomann N."/>
            <person name="Stavropoulos S."/>
            <person name="Stone C."/>
            <person name="Strader C."/>
            <person name="Tesfaye S."/>
            <person name="Thomson T."/>
            <person name="Thoulutsang Y."/>
            <person name="Thoulutsang D."/>
            <person name="Topham K."/>
            <person name="Topping I."/>
            <person name="Tsamla T."/>
            <person name="Vassiliev H."/>
            <person name="Vo A."/>
            <person name="Wangchuk T."/>
            <person name="Wangdi T."/>
            <person name="Weiand M."/>
            <person name="Wilkinson J."/>
            <person name="Wilson A."/>
            <person name="Yadav S."/>
            <person name="Young G."/>
            <person name="Yu Q."/>
            <person name="Zembek L."/>
            <person name="Zhong D."/>
            <person name="Zimmer A."/>
            <person name="Zwirko Z."/>
            <person name="Jaffe D.B."/>
            <person name="Alvarez P."/>
            <person name="Brockman W."/>
            <person name="Butler J."/>
            <person name="Chin C."/>
            <person name="Gnerre S."/>
            <person name="Grabherr M."/>
            <person name="Kleber M."/>
            <person name="Mauceli E."/>
            <person name="MacCallum I."/>
        </authorList>
    </citation>
    <scope>NUCLEOTIDE SEQUENCE [LARGE SCALE GENOMIC DNA]</scope>
    <source>
        <strain evidence="3">white501</strain>
    </source>
</reference>
<dbReference type="OMA" id="GLTFQED"/>